<feature type="region of interest" description="Disordered" evidence="3">
    <location>
        <begin position="45"/>
        <end position="66"/>
    </location>
</feature>
<dbReference type="InterPro" id="IPR039261">
    <property type="entry name" value="FNR_nucleotide-bd"/>
</dbReference>
<dbReference type="AlphaFoldDB" id="A0A0D3KIH0"/>
<dbReference type="EnsemblProtists" id="EOD35555">
    <property type="protein sequence ID" value="EOD35555"/>
    <property type="gene ID" value="EMIHUDRAFT_462486"/>
</dbReference>
<dbReference type="HOGENOM" id="CLU_1743962_0_0_1"/>
<dbReference type="SUPFAM" id="SSF52343">
    <property type="entry name" value="Ferredoxin reductase-like, C-terminal NADP-linked domain"/>
    <property type="match status" value="1"/>
</dbReference>
<dbReference type="PANTHER" id="PTHR46505">
    <property type="entry name" value="OXIDOREDUCTASE NAD-BINDING DOMAIN-CONTAINING PROTEIN 1"/>
    <property type="match status" value="1"/>
</dbReference>
<evidence type="ECO:0000313" key="5">
    <source>
        <dbReference type="Proteomes" id="UP000013827"/>
    </source>
</evidence>
<evidence type="ECO:0000256" key="1">
    <source>
        <dbReference type="ARBA" id="ARBA00023002"/>
    </source>
</evidence>
<evidence type="ECO:0000256" key="2">
    <source>
        <dbReference type="ARBA" id="ARBA00023027"/>
    </source>
</evidence>
<dbReference type="PaxDb" id="2903-EOD35555"/>
<dbReference type="RefSeq" id="XP_005787984.1">
    <property type="nucleotide sequence ID" value="XM_005787927.1"/>
</dbReference>
<keyword evidence="5" id="KW-1185">Reference proteome</keyword>
<organism evidence="4 5">
    <name type="scientific">Emiliania huxleyi (strain CCMP1516)</name>
    <dbReference type="NCBI Taxonomy" id="280463"/>
    <lineage>
        <taxon>Eukaryota</taxon>
        <taxon>Haptista</taxon>
        <taxon>Haptophyta</taxon>
        <taxon>Prymnesiophyceae</taxon>
        <taxon>Isochrysidales</taxon>
        <taxon>Noelaerhabdaceae</taxon>
        <taxon>Emiliania</taxon>
    </lineage>
</organism>
<evidence type="ECO:0008006" key="6">
    <source>
        <dbReference type="Google" id="ProtNLM"/>
    </source>
</evidence>
<dbReference type="GeneID" id="17280825"/>
<evidence type="ECO:0000313" key="4">
    <source>
        <dbReference type="EnsemblProtists" id="EOD35555"/>
    </source>
</evidence>
<reference evidence="4" key="2">
    <citation type="submission" date="2024-10" db="UniProtKB">
        <authorList>
            <consortium name="EnsemblProtists"/>
        </authorList>
    </citation>
    <scope>IDENTIFICATION</scope>
</reference>
<evidence type="ECO:0000256" key="3">
    <source>
        <dbReference type="SAM" id="MobiDB-lite"/>
    </source>
</evidence>
<dbReference type="InterPro" id="IPR052128">
    <property type="entry name" value="Oxidoreductase_NAD-binding"/>
</dbReference>
<sequence>MLRAHCDRAPPRRAALLYTAQRHDELLFTAQLSRLAQRLPGHTRFRLGATREPSSAAAPPLPGAGRLDGRIGDAALEEALRWLGCEPNEVREGSAVPWMAESVAREPGTASEACAEGVCAYVCGPPRMTDEICATLRRMGVGQVHAERWW</sequence>
<name>A0A0D3KIH0_EMIH1</name>
<keyword evidence="1" id="KW-0560">Oxidoreductase</keyword>
<dbReference type="PANTHER" id="PTHR46505:SF1">
    <property type="entry name" value="OXIDOREDUCTASE NAD-BINDING DOMAIN-CONTAINING PROTEIN 1"/>
    <property type="match status" value="1"/>
</dbReference>
<dbReference type="GO" id="GO:0005739">
    <property type="term" value="C:mitochondrion"/>
    <property type="evidence" value="ECO:0007669"/>
    <property type="project" value="TreeGrafter"/>
</dbReference>
<dbReference type="GO" id="GO:0016491">
    <property type="term" value="F:oxidoreductase activity"/>
    <property type="evidence" value="ECO:0007669"/>
    <property type="project" value="UniProtKB-KW"/>
</dbReference>
<dbReference type="Gene3D" id="3.40.50.80">
    <property type="entry name" value="Nucleotide-binding domain of ferredoxin-NADP reductase (FNR) module"/>
    <property type="match status" value="1"/>
</dbReference>
<reference evidence="5" key="1">
    <citation type="journal article" date="2013" name="Nature">
        <title>Pan genome of the phytoplankton Emiliania underpins its global distribution.</title>
        <authorList>
            <person name="Read B.A."/>
            <person name="Kegel J."/>
            <person name="Klute M.J."/>
            <person name="Kuo A."/>
            <person name="Lefebvre S.C."/>
            <person name="Maumus F."/>
            <person name="Mayer C."/>
            <person name="Miller J."/>
            <person name="Monier A."/>
            <person name="Salamov A."/>
            <person name="Young J."/>
            <person name="Aguilar M."/>
            <person name="Claverie J.M."/>
            <person name="Frickenhaus S."/>
            <person name="Gonzalez K."/>
            <person name="Herman E.K."/>
            <person name="Lin Y.C."/>
            <person name="Napier J."/>
            <person name="Ogata H."/>
            <person name="Sarno A.F."/>
            <person name="Shmutz J."/>
            <person name="Schroeder D."/>
            <person name="de Vargas C."/>
            <person name="Verret F."/>
            <person name="von Dassow P."/>
            <person name="Valentin K."/>
            <person name="Van de Peer Y."/>
            <person name="Wheeler G."/>
            <person name="Dacks J.B."/>
            <person name="Delwiche C.F."/>
            <person name="Dyhrman S.T."/>
            <person name="Glockner G."/>
            <person name="John U."/>
            <person name="Richards T."/>
            <person name="Worden A.Z."/>
            <person name="Zhang X."/>
            <person name="Grigoriev I.V."/>
            <person name="Allen A.E."/>
            <person name="Bidle K."/>
            <person name="Borodovsky M."/>
            <person name="Bowler C."/>
            <person name="Brownlee C."/>
            <person name="Cock J.M."/>
            <person name="Elias M."/>
            <person name="Gladyshev V.N."/>
            <person name="Groth M."/>
            <person name="Guda C."/>
            <person name="Hadaegh A."/>
            <person name="Iglesias-Rodriguez M.D."/>
            <person name="Jenkins J."/>
            <person name="Jones B.M."/>
            <person name="Lawson T."/>
            <person name="Leese F."/>
            <person name="Lindquist E."/>
            <person name="Lobanov A."/>
            <person name="Lomsadze A."/>
            <person name="Malik S.B."/>
            <person name="Marsh M.E."/>
            <person name="Mackinder L."/>
            <person name="Mock T."/>
            <person name="Mueller-Roeber B."/>
            <person name="Pagarete A."/>
            <person name="Parker M."/>
            <person name="Probert I."/>
            <person name="Quesneville H."/>
            <person name="Raines C."/>
            <person name="Rensing S.A."/>
            <person name="Riano-Pachon D.M."/>
            <person name="Richier S."/>
            <person name="Rokitta S."/>
            <person name="Shiraiwa Y."/>
            <person name="Soanes D.M."/>
            <person name="van der Giezen M."/>
            <person name="Wahlund T.M."/>
            <person name="Williams B."/>
            <person name="Wilson W."/>
            <person name="Wolfe G."/>
            <person name="Wurch L.L."/>
        </authorList>
    </citation>
    <scope>NUCLEOTIDE SEQUENCE</scope>
</reference>
<keyword evidence="2" id="KW-0520">NAD</keyword>
<accession>A0A0D3KIH0</accession>
<protein>
    <recommendedName>
        <fullName evidence="6">Oxidoreductase FAD/NAD(P)-binding domain-containing protein</fullName>
    </recommendedName>
</protein>
<dbReference type="KEGG" id="ehx:EMIHUDRAFT_462486"/>
<dbReference type="Proteomes" id="UP000013827">
    <property type="component" value="Unassembled WGS sequence"/>
</dbReference>
<proteinExistence type="predicted"/>